<accession>A0ABU0F671</accession>
<comment type="caution">
    <text evidence="1">The sequence shown here is derived from an EMBL/GenBank/DDBJ whole genome shotgun (WGS) entry which is preliminary data.</text>
</comment>
<dbReference type="EMBL" id="JAUSUT010000001">
    <property type="protein sequence ID" value="MDQ0383081.1"/>
    <property type="molecule type" value="Genomic_DNA"/>
</dbReference>
<sequence length="117" mass="11804">MNTGSVHDLAAACVAGTEVDVFAGAGVLLELRGALDEDDGDGVASVLRVVLGGLAASVVVVLAGALDEPAGCAAEEMPVGWLASRPPGLHPARLSTTRGAATSAAVNCRFICFFRPW</sequence>
<dbReference type="RefSeq" id="WP_306998807.1">
    <property type="nucleotide sequence ID" value="NZ_JAUSUT010000001.1"/>
</dbReference>
<name>A0ABU0F671_9PSEU</name>
<gene>
    <name evidence="1" type="ORF">FB470_007075</name>
</gene>
<reference evidence="1 2" key="1">
    <citation type="submission" date="2023-07" db="EMBL/GenBank/DDBJ databases">
        <title>Sequencing the genomes of 1000 actinobacteria strains.</title>
        <authorList>
            <person name="Klenk H.-P."/>
        </authorList>
    </citation>
    <scope>NUCLEOTIDE SEQUENCE [LARGE SCALE GENOMIC DNA]</scope>
    <source>
        <strain evidence="1 2">DSM 45805</strain>
    </source>
</reference>
<organism evidence="1 2">
    <name type="scientific">Amycolatopsis thermophila</name>
    <dbReference type="NCBI Taxonomy" id="206084"/>
    <lineage>
        <taxon>Bacteria</taxon>
        <taxon>Bacillati</taxon>
        <taxon>Actinomycetota</taxon>
        <taxon>Actinomycetes</taxon>
        <taxon>Pseudonocardiales</taxon>
        <taxon>Pseudonocardiaceae</taxon>
        <taxon>Amycolatopsis</taxon>
    </lineage>
</organism>
<dbReference type="Proteomes" id="UP001229651">
    <property type="component" value="Unassembled WGS sequence"/>
</dbReference>
<protein>
    <submittedName>
        <fullName evidence="1">Uncharacterized protein</fullName>
    </submittedName>
</protein>
<evidence type="ECO:0000313" key="1">
    <source>
        <dbReference type="EMBL" id="MDQ0383081.1"/>
    </source>
</evidence>
<evidence type="ECO:0000313" key="2">
    <source>
        <dbReference type="Proteomes" id="UP001229651"/>
    </source>
</evidence>
<keyword evidence="2" id="KW-1185">Reference proteome</keyword>
<proteinExistence type="predicted"/>